<dbReference type="HOGENOM" id="CLU_103725_1_0_3"/>
<organism evidence="1 2">
    <name type="scientific">Anabaena cylindrica (strain ATCC 27899 / PCC 7122)</name>
    <dbReference type="NCBI Taxonomy" id="272123"/>
    <lineage>
        <taxon>Bacteria</taxon>
        <taxon>Bacillati</taxon>
        <taxon>Cyanobacteriota</taxon>
        <taxon>Cyanophyceae</taxon>
        <taxon>Nostocales</taxon>
        <taxon>Nostocaceae</taxon>
        <taxon>Anabaena</taxon>
    </lineage>
</organism>
<dbReference type="KEGG" id="acy:Anacy_3244"/>
<sequence>MQKFSQSFAFRQQAKLTSMKSFYQGLTVFLVLGICSCGNGKPGELNLNNLRIGANVTPIQAIKPAQDNRTTTVYIQGKVEKQAPLVKRQVYQIADSTGKIWVVTNQKNFQVGQDVVLKGKVKYKSIPLAGQEYGEIYLEEE</sequence>
<reference evidence="2" key="1">
    <citation type="journal article" date="2013" name="Proc. Natl. Acad. Sci. U.S.A.">
        <title>Improving the coverage of the cyanobacterial phylum using diversity-driven genome sequencing.</title>
        <authorList>
            <person name="Shih P.M."/>
            <person name="Wu D."/>
            <person name="Latifi A."/>
            <person name="Axen S.D."/>
            <person name="Fewer D.P."/>
            <person name="Talla E."/>
            <person name="Calteau A."/>
            <person name="Cai F."/>
            <person name="Tandeau de Marsac N."/>
            <person name="Rippka R."/>
            <person name="Herdman M."/>
            <person name="Sivonen K."/>
            <person name="Coursin T."/>
            <person name="Laurent T."/>
            <person name="Goodwin L."/>
            <person name="Nolan M."/>
            <person name="Davenport K.W."/>
            <person name="Han C.S."/>
            <person name="Rubin E.M."/>
            <person name="Eisen J.A."/>
            <person name="Woyke T."/>
            <person name="Gugger M."/>
            <person name="Kerfeld C.A."/>
        </authorList>
    </citation>
    <scope>NUCLEOTIDE SEQUENCE [LARGE SCALE GENOMIC DNA]</scope>
    <source>
        <strain evidence="2">ATCC 27899 / PCC 7122</strain>
    </source>
</reference>
<dbReference type="eggNOG" id="ENOG50331RY">
    <property type="taxonomic scope" value="Bacteria"/>
</dbReference>
<name>K9ZJC5_ANACC</name>
<dbReference type="OrthoDB" id="495371at2"/>
<dbReference type="RefSeq" id="WP_015215278.1">
    <property type="nucleotide sequence ID" value="NC_019771.1"/>
</dbReference>
<evidence type="ECO:0000313" key="2">
    <source>
        <dbReference type="Proteomes" id="UP000010474"/>
    </source>
</evidence>
<dbReference type="AlphaFoldDB" id="K9ZJC5"/>
<dbReference type="EMBL" id="CP003659">
    <property type="protein sequence ID" value="AFZ58652.1"/>
    <property type="molecule type" value="Genomic_DNA"/>
</dbReference>
<accession>K9ZJC5</accession>
<protein>
    <recommendedName>
        <fullName evidence="3">Nucleic acid binding OB-fold tRNA/helicase-type</fullName>
    </recommendedName>
</protein>
<gene>
    <name evidence="1" type="ordered locus">Anacy_3244</name>
</gene>
<dbReference type="Proteomes" id="UP000010474">
    <property type="component" value="Chromosome"/>
</dbReference>
<evidence type="ECO:0000313" key="1">
    <source>
        <dbReference type="EMBL" id="AFZ58652.1"/>
    </source>
</evidence>
<dbReference type="PATRIC" id="fig|272123.3.peg.3536"/>
<evidence type="ECO:0008006" key="3">
    <source>
        <dbReference type="Google" id="ProtNLM"/>
    </source>
</evidence>
<proteinExistence type="predicted"/>
<keyword evidence="2" id="KW-1185">Reference proteome</keyword>
<dbReference type="STRING" id="272123.Anacy_3244"/>